<evidence type="ECO:0000256" key="1">
    <source>
        <dbReference type="SAM" id="MobiDB-lite"/>
    </source>
</evidence>
<dbReference type="InParanoid" id="A0A0D2UJ76"/>
<evidence type="ECO:0000313" key="3">
    <source>
        <dbReference type="Proteomes" id="UP000008743"/>
    </source>
</evidence>
<feature type="compositionally biased region" description="Basic and acidic residues" evidence="1">
    <location>
        <begin position="414"/>
        <end position="428"/>
    </location>
</feature>
<proteinExistence type="predicted"/>
<accession>A0A0D2UJ76</accession>
<name>A0A0D2UJ76_CAPO3</name>
<gene>
    <name evidence="2" type="ORF">CAOG_009875</name>
</gene>
<dbReference type="AlphaFoldDB" id="A0A0D2UJ76"/>
<organism evidence="2 3">
    <name type="scientific">Capsaspora owczarzaki (strain ATCC 30864)</name>
    <dbReference type="NCBI Taxonomy" id="595528"/>
    <lineage>
        <taxon>Eukaryota</taxon>
        <taxon>Filasterea</taxon>
        <taxon>Capsaspora</taxon>
    </lineage>
</organism>
<keyword evidence="3" id="KW-1185">Reference proteome</keyword>
<sequence>MAARAKQRLQYTHIVQRRLDTLSGMEDATVDVRVKVGARDAHFLFCSNEVDDGIVKRQRAANSDDDASPRMVDGDIEGRFENAVAKAHVRNVTVVQPRLLFERGQVARAAIVANIDVLGGRGPRGVSLGIRNVIACKLGLVAARGALAVAHVQAAQTGAQVHKEVERPAVDAQGQLTKVVHFRKVGRIDFGMQAKAARVSLRYLVVNPGGGPGARQERSGHAARGRLAVGSWVVRQRAGGGKPGRQRARIGAQLAAASRLCTIDAGGLANDASALFHTLPSAQNGQSGGNVGRDDIEVLEKAGQELRELHPNLPIAKRRLRGRAGGEIVRHTAEEASQLGRPRFGVRLGGAVLGARSWVGNRTHRIKHEPKGDELNPDQAPVCNNDGMQHIGDDVVEVLLAREAVLEEDFVDTPPRERQLEDAERKSSQEQAWDGFPCARVQDASLQRGPHNDELQNHHDAVQTETSEQVRLQHVKPVAFAVARRGVRINDSEARNPMMHFRLISKSQ</sequence>
<reference evidence="3" key="1">
    <citation type="submission" date="2011-02" db="EMBL/GenBank/DDBJ databases">
        <title>The Genome Sequence of Capsaspora owczarzaki ATCC 30864.</title>
        <authorList>
            <person name="Russ C."/>
            <person name="Cuomo C."/>
            <person name="Burger G."/>
            <person name="Gray M.W."/>
            <person name="Holland P.W.H."/>
            <person name="King N."/>
            <person name="Lang F.B.F."/>
            <person name="Roger A.J."/>
            <person name="Ruiz-Trillo I."/>
            <person name="Young S.K."/>
            <person name="Zeng Q."/>
            <person name="Gargeya S."/>
            <person name="Alvarado L."/>
            <person name="Berlin A."/>
            <person name="Chapman S.B."/>
            <person name="Chen Z."/>
            <person name="Freedman E."/>
            <person name="Gellesch M."/>
            <person name="Goldberg J."/>
            <person name="Griggs A."/>
            <person name="Gujja S."/>
            <person name="Heilman E."/>
            <person name="Heiman D."/>
            <person name="Howarth C."/>
            <person name="Mehta T."/>
            <person name="Neiman D."/>
            <person name="Pearson M."/>
            <person name="Roberts A."/>
            <person name="Saif S."/>
            <person name="Shea T."/>
            <person name="Shenoy N."/>
            <person name="Sisk P."/>
            <person name="Stolte C."/>
            <person name="Sykes S."/>
            <person name="White J."/>
            <person name="Yandava C."/>
            <person name="Haas B."/>
            <person name="Nusbaum C."/>
            <person name="Birren B."/>
        </authorList>
    </citation>
    <scope>NUCLEOTIDE SEQUENCE</scope>
    <source>
        <strain evidence="3">ATCC 30864</strain>
    </source>
</reference>
<evidence type="ECO:0000313" key="2">
    <source>
        <dbReference type="EMBL" id="KJE95141.1"/>
    </source>
</evidence>
<protein>
    <submittedName>
        <fullName evidence="2">Uncharacterized protein</fullName>
    </submittedName>
</protein>
<dbReference type="EMBL" id="KE346368">
    <property type="protein sequence ID" value="KJE95141.1"/>
    <property type="molecule type" value="Genomic_DNA"/>
</dbReference>
<dbReference type="Proteomes" id="UP000008743">
    <property type="component" value="Unassembled WGS sequence"/>
</dbReference>
<feature type="region of interest" description="Disordered" evidence="1">
    <location>
        <begin position="412"/>
        <end position="434"/>
    </location>
</feature>